<feature type="region of interest" description="Disordered" evidence="1">
    <location>
        <begin position="1"/>
        <end position="35"/>
    </location>
</feature>
<keyword evidence="2" id="KW-0472">Membrane</keyword>
<evidence type="ECO:0000256" key="1">
    <source>
        <dbReference type="SAM" id="MobiDB-lite"/>
    </source>
</evidence>
<dbReference type="RefSeq" id="WP_276109691.1">
    <property type="nucleotide sequence ID" value="NZ_JARJBB010000007.1"/>
</dbReference>
<name>A0ABT6A667_9ACTN</name>
<feature type="compositionally biased region" description="Pro residues" evidence="1">
    <location>
        <begin position="1"/>
        <end position="16"/>
    </location>
</feature>
<reference evidence="3 4" key="1">
    <citation type="submission" date="2023-03" db="EMBL/GenBank/DDBJ databases">
        <title>Draft genome sequence of Streptomyces sp. K1PA1 isolated from peat swamp forest in Thailand.</title>
        <authorList>
            <person name="Klaysubun C."/>
            <person name="Duangmal K."/>
        </authorList>
    </citation>
    <scope>NUCLEOTIDE SEQUENCE [LARGE SCALE GENOMIC DNA]</scope>
    <source>
        <strain evidence="3 4">K1PA1</strain>
    </source>
</reference>
<keyword evidence="2" id="KW-1133">Transmembrane helix</keyword>
<sequence length="158" mass="16944">MENSSPLPPNVPPRPSGAPAVHMAGDSTDSPNGWRGEYENHPEYQRILVGMERPWWKRPAALWGGVVAVAVASFFLGGALMGSGSSSDPASPAPWVQGQVDDQSRNNQPAGVSAAQKFQILNKFCNQQAGGPYNVSESALMECKNSYYVTDQGQILPK</sequence>
<accession>A0ABT6A667</accession>
<evidence type="ECO:0000256" key="2">
    <source>
        <dbReference type="SAM" id="Phobius"/>
    </source>
</evidence>
<feature type="compositionally biased region" description="Low complexity" evidence="1">
    <location>
        <begin position="82"/>
        <end position="94"/>
    </location>
</feature>
<protein>
    <submittedName>
        <fullName evidence="3">Uncharacterized protein</fullName>
    </submittedName>
</protein>
<gene>
    <name evidence="3" type="ORF">P3H78_16205</name>
</gene>
<evidence type="ECO:0000313" key="4">
    <source>
        <dbReference type="Proteomes" id="UP001221150"/>
    </source>
</evidence>
<proteinExistence type="predicted"/>
<dbReference type="EMBL" id="JARJBB010000007">
    <property type="protein sequence ID" value="MDF3300139.1"/>
    <property type="molecule type" value="Genomic_DNA"/>
</dbReference>
<evidence type="ECO:0000313" key="3">
    <source>
        <dbReference type="EMBL" id="MDF3300139.1"/>
    </source>
</evidence>
<dbReference type="Proteomes" id="UP001221150">
    <property type="component" value="Unassembled WGS sequence"/>
</dbReference>
<feature type="transmembrane region" description="Helical" evidence="2">
    <location>
        <begin position="60"/>
        <end position="81"/>
    </location>
</feature>
<organism evidence="3 4">
    <name type="scientific">Streptomyces tropicalis</name>
    <dbReference type="NCBI Taxonomy" id="3034234"/>
    <lineage>
        <taxon>Bacteria</taxon>
        <taxon>Bacillati</taxon>
        <taxon>Actinomycetota</taxon>
        <taxon>Actinomycetes</taxon>
        <taxon>Kitasatosporales</taxon>
        <taxon>Streptomycetaceae</taxon>
        <taxon>Streptomyces</taxon>
    </lineage>
</organism>
<keyword evidence="2" id="KW-0812">Transmembrane</keyword>
<comment type="caution">
    <text evidence="3">The sequence shown here is derived from an EMBL/GenBank/DDBJ whole genome shotgun (WGS) entry which is preliminary data.</text>
</comment>
<keyword evidence="4" id="KW-1185">Reference proteome</keyword>
<feature type="region of interest" description="Disordered" evidence="1">
    <location>
        <begin position="82"/>
        <end position="110"/>
    </location>
</feature>